<accession>A0ABZ3HCC5</accession>
<proteinExistence type="inferred from homology"/>
<gene>
    <name evidence="7" type="ORF">WCY31_05615</name>
</gene>
<evidence type="ECO:0000256" key="1">
    <source>
        <dbReference type="ARBA" id="ARBA00022617"/>
    </source>
</evidence>
<dbReference type="Gene3D" id="1.10.490.10">
    <property type="entry name" value="Globins"/>
    <property type="match status" value="1"/>
</dbReference>
<keyword evidence="5" id="KW-0813">Transport</keyword>
<evidence type="ECO:0000256" key="3">
    <source>
        <dbReference type="ARBA" id="ARBA00022723"/>
    </source>
</evidence>
<keyword evidence="3" id="KW-0479">Metal-binding</keyword>
<dbReference type="PANTHER" id="PTHR43396:SF3">
    <property type="entry name" value="FLAVOHEMOPROTEIN"/>
    <property type="match status" value="1"/>
</dbReference>
<feature type="domain" description="Globin" evidence="6">
    <location>
        <begin position="1"/>
        <end position="133"/>
    </location>
</feature>
<dbReference type="InterPro" id="IPR000971">
    <property type="entry name" value="Globin"/>
</dbReference>
<dbReference type="Pfam" id="PF00042">
    <property type="entry name" value="Globin"/>
    <property type="match status" value="1"/>
</dbReference>
<dbReference type="EMBL" id="CP147920">
    <property type="protein sequence ID" value="XAU16185.1"/>
    <property type="molecule type" value="Genomic_DNA"/>
</dbReference>
<dbReference type="RefSeq" id="WP_345973587.1">
    <property type="nucleotide sequence ID" value="NZ_CP147920.1"/>
</dbReference>
<keyword evidence="8" id="KW-1185">Reference proteome</keyword>
<dbReference type="PANTHER" id="PTHR43396">
    <property type="entry name" value="FLAVOHEMOPROTEIN"/>
    <property type="match status" value="1"/>
</dbReference>
<name>A0ABZ3HCC5_9BACT</name>
<dbReference type="InterPro" id="IPR009050">
    <property type="entry name" value="Globin-like_sf"/>
</dbReference>
<evidence type="ECO:0000259" key="6">
    <source>
        <dbReference type="PROSITE" id="PS01033"/>
    </source>
</evidence>
<evidence type="ECO:0000256" key="4">
    <source>
        <dbReference type="ARBA" id="ARBA00023004"/>
    </source>
</evidence>
<keyword evidence="4" id="KW-0408">Iron</keyword>
<dbReference type="SUPFAM" id="SSF46458">
    <property type="entry name" value="Globin-like"/>
    <property type="match status" value="1"/>
</dbReference>
<evidence type="ECO:0000313" key="8">
    <source>
        <dbReference type="Proteomes" id="UP001447842"/>
    </source>
</evidence>
<protein>
    <submittedName>
        <fullName evidence="7">Globin domain-containing protein</fullName>
    </submittedName>
</protein>
<keyword evidence="2 5" id="KW-0561">Oxygen transport</keyword>
<sequence>MIPEEHYDNLQKSAPKVAENINAITEQTFKILLTEHPELKVLFQGAKADMPQQFSFAVIALTSFIDRPEKMKTYAEKFKAMYPTATPEQFELIFEALLKGMKQVLDRKAPPKAINAWDAALTHLNHDYLYSQTV</sequence>
<reference evidence="7 8" key="1">
    <citation type="submission" date="2024-03" db="EMBL/GenBank/DDBJ databases">
        <title>Sulfurimonas sp. HSL3-1.</title>
        <authorList>
            <person name="Wang S."/>
        </authorList>
    </citation>
    <scope>NUCLEOTIDE SEQUENCE [LARGE SCALE GENOMIC DNA]</scope>
    <source>
        <strain evidence="7 8">HSL3-1</strain>
    </source>
</reference>
<dbReference type="InterPro" id="IPR012292">
    <property type="entry name" value="Globin/Proto"/>
</dbReference>
<dbReference type="Proteomes" id="UP001447842">
    <property type="component" value="Chromosome"/>
</dbReference>
<comment type="similarity">
    <text evidence="5">Belongs to the globin family.</text>
</comment>
<evidence type="ECO:0000313" key="7">
    <source>
        <dbReference type="EMBL" id="XAU16185.1"/>
    </source>
</evidence>
<evidence type="ECO:0000256" key="2">
    <source>
        <dbReference type="ARBA" id="ARBA00022621"/>
    </source>
</evidence>
<organism evidence="7 8">
    <name type="scientific">Sulfurimonas diazotrophicus</name>
    <dbReference type="NCBI Taxonomy" id="3131939"/>
    <lineage>
        <taxon>Bacteria</taxon>
        <taxon>Pseudomonadati</taxon>
        <taxon>Campylobacterota</taxon>
        <taxon>Epsilonproteobacteria</taxon>
        <taxon>Campylobacterales</taxon>
        <taxon>Sulfurimonadaceae</taxon>
        <taxon>Sulfurimonas</taxon>
    </lineage>
</organism>
<keyword evidence="1 5" id="KW-0349">Heme</keyword>
<dbReference type="PROSITE" id="PS01033">
    <property type="entry name" value="GLOBIN"/>
    <property type="match status" value="1"/>
</dbReference>
<evidence type="ECO:0000256" key="5">
    <source>
        <dbReference type="RuleBase" id="RU000356"/>
    </source>
</evidence>